<dbReference type="Proteomes" id="UP001190700">
    <property type="component" value="Unassembled WGS sequence"/>
</dbReference>
<protein>
    <submittedName>
        <fullName evidence="2">Uncharacterized protein</fullName>
    </submittedName>
</protein>
<feature type="compositionally biased region" description="Polar residues" evidence="1">
    <location>
        <begin position="317"/>
        <end position="327"/>
    </location>
</feature>
<keyword evidence="3" id="KW-1185">Reference proteome</keyword>
<proteinExistence type="predicted"/>
<accession>A0AAE0GI43</accession>
<evidence type="ECO:0000256" key="1">
    <source>
        <dbReference type="SAM" id="MobiDB-lite"/>
    </source>
</evidence>
<feature type="region of interest" description="Disordered" evidence="1">
    <location>
        <begin position="1"/>
        <end position="22"/>
    </location>
</feature>
<dbReference type="AlphaFoldDB" id="A0AAE0GI43"/>
<name>A0AAE0GI43_9CHLO</name>
<dbReference type="EMBL" id="LGRX02005489">
    <property type="protein sequence ID" value="KAK3278378.1"/>
    <property type="molecule type" value="Genomic_DNA"/>
</dbReference>
<comment type="caution">
    <text evidence="2">The sequence shown here is derived from an EMBL/GenBank/DDBJ whole genome shotgun (WGS) entry which is preliminary data.</text>
</comment>
<evidence type="ECO:0000313" key="2">
    <source>
        <dbReference type="EMBL" id="KAK3278378.1"/>
    </source>
</evidence>
<organism evidence="2 3">
    <name type="scientific">Cymbomonas tetramitiformis</name>
    <dbReference type="NCBI Taxonomy" id="36881"/>
    <lineage>
        <taxon>Eukaryota</taxon>
        <taxon>Viridiplantae</taxon>
        <taxon>Chlorophyta</taxon>
        <taxon>Pyramimonadophyceae</taxon>
        <taxon>Pyramimonadales</taxon>
        <taxon>Pyramimonadaceae</taxon>
        <taxon>Cymbomonas</taxon>
    </lineage>
</organism>
<gene>
    <name evidence="2" type="ORF">CYMTET_13678</name>
</gene>
<evidence type="ECO:0000313" key="3">
    <source>
        <dbReference type="Proteomes" id="UP001190700"/>
    </source>
</evidence>
<reference evidence="2 3" key="1">
    <citation type="journal article" date="2015" name="Genome Biol. Evol.">
        <title>Comparative Genomics of a Bacterivorous Green Alga Reveals Evolutionary Causalities and Consequences of Phago-Mixotrophic Mode of Nutrition.</title>
        <authorList>
            <person name="Burns J.A."/>
            <person name="Paasch A."/>
            <person name="Narechania A."/>
            <person name="Kim E."/>
        </authorList>
    </citation>
    <scope>NUCLEOTIDE SEQUENCE [LARGE SCALE GENOMIC DNA]</scope>
    <source>
        <strain evidence="2 3">PLY_AMNH</strain>
    </source>
</reference>
<feature type="region of interest" description="Disordered" evidence="1">
    <location>
        <begin position="307"/>
        <end position="329"/>
    </location>
</feature>
<sequence>MDETGARLDREGDHAREAGCAERQGRGFADTVCLALAREPPRGMETNPETQEELECNRGVMFDIDHPEVASSDDTMENGKLKVPKKIDTRLIDKSFFQEAREEGVVCYEPCGGLCAGLEMLLRCGVKVKKYLYQDISKASQAVARTRCLALSRRHPDLLPAAAIHLEQLPSNLEDTRLNDLVRAGALSGDRPPDRYASDILQQGWKPRKVVSGDRKPHHIANVLGEPMRVLPTILATQNSRAFRAPRAGTVVRADDVTEEGESREVNLDEKAIAMSYSASELRVTGGMSDEELAGIVGLAMDRIASGNGSPRPATTPGKSPNASVTRIGSGDYNRCVVGTL</sequence>